<comment type="caution">
    <text evidence="2">The sequence shown here is derived from an EMBL/GenBank/DDBJ whole genome shotgun (WGS) entry which is preliminary data.</text>
</comment>
<dbReference type="EMBL" id="CAJVQB010115584">
    <property type="protein sequence ID" value="CAG8852730.1"/>
    <property type="molecule type" value="Genomic_DNA"/>
</dbReference>
<organism evidence="2 3">
    <name type="scientific">Gigaspora margarita</name>
    <dbReference type="NCBI Taxonomy" id="4874"/>
    <lineage>
        <taxon>Eukaryota</taxon>
        <taxon>Fungi</taxon>
        <taxon>Fungi incertae sedis</taxon>
        <taxon>Mucoromycota</taxon>
        <taxon>Glomeromycotina</taxon>
        <taxon>Glomeromycetes</taxon>
        <taxon>Diversisporales</taxon>
        <taxon>Gigasporaceae</taxon>
        <taxon>Gigaspora</taxon>
    </lineage>
</organism>
<protein>
    <submittedName>
        <fullName evidence="2">6478_t:CDS:1</fullName>
    </submittedName>
</protein>
<keyword evidence="3" id="KW-1185">Reference proteome</keyword>
<evidence type="ECO:0000313" key="3">
    <source>
        <dbReference type="Proteomes" id="UP000789901"/>
    </source>
</evidence>
<gene>
    <name evidence="2" type="ORF">GMARGA_LOCUS41551</name>
</gene>
<feature type="region of interest" description="Disordered" evidence="1">
    <location>
        <begin position="84"/>
        <end position="107"/>
    </location>
</feature>
<evidence type="ECO:0000256" key="1">
    <source>
        <dbReference type="SAM" id="MobiDB-lite"/>
    </source>
</evidence>
<name>A0ABN7XD74_GIGMA</name>
<accession>A0ABN7XD74</accession>
<feature type="non-terminal residue" evidence="2">
    <location>
        <position position="107"/>
    </location>
</feature>
<dbReference type="Proteomes" id="UP000789901">
    <property type="component" value="Unassembled WGS sequence"/>
</dbReference>
<evidence type="ECO:0000313" key="2">
    <source>
        <dbReference type="EMBL" id="CAG8852730.1"/>
    </source>
</evidence>
<proteinExistence type="predicted"/>
<sequence>FDYSVISDTSTVEFNINKEINQVISICGPDMYRASIHYNITQKQEYAHSFGIAKSGLKFALESGLVNEFVELITGFIENHTVQQSDQDSNTRCKQITETDTENEYAK</sequence>
<reference evidence="2 3" key="1">
    <citation type="submission" date="2021-06" db="EMBL/GenBank/DDBJ databases">
        <authorList>
            <person name="Kallberg Y."/>
            <person name="Tangrot J."/>
            <person name="Rosling A."/>
        </authorList>
    </citation>
    <scope>NUCLEOTIDE SEQUENCE [LARGE SCALE GENOMIC DNA]</scope>
    <source>
        <strain evidence="2 3">120-4 pot B 10/14</strain>
    </source>
</reference>
<feature type="non-terminal residue" evidence="2">
    <location>
        <position position="1"/>
    </location>
</feature>